<dbReference type="PROSITE" id="PS01296">
    <property type="entry name" value="RSMI"/>
    <property type="match status" value="1"/>
</dbReference>
<comment type="function">
    <text evidence="6">Catalyzes the 2'-O-methylation of the ribose of cytidine 1402 (C1402) in 16S rRNA.</text>
</comment>
<dbReference type="SUPFAM" id="SSF53790">
    <property type="entry name" value="Tetrapyrrole methylase"/>
    <property type="match status" value="1"/>
</dbReference>
<dbReference type="Proteomes" id="UP000011815">
    <property type="component" value="Chromosome"/>
</dbReference>
<comment type="subcellular location">
    <subcellularLocation>
        <location evidence="6">Cytoplasm</location>
    </subcellularLocation>
</comment>
<dbReference type="PIRSF" id="PIRSF005917">
    <property type="entry name" value="MTase_YraL"/>
    <property type="match status" value="1"/>
</dbReference>
<evidence type="ECO:0000256" key="2">
    <source>
        <dbReference type="ARBA" id="ARBA00022552"/>
    </source>
</evidence>
<dbReference type="InterPro" id="IPR035996">
    <property type="entry name" value="4pyrrol_Methylase_sf"/>
</dbReference>
<dbReference type="PATRIC" id="fig|1229512.3.peg.336"/>
<dbReference type="HOGENOM" id="CLU_044779_4_0_10"/>
<evidence type="ECO:0000313" key="8">
    <source>
        <dbReference type="EMBL" id="BAM99627.1"/>
    </source>
</evidence>
<evidence type="ECO:0000313" key="9">
    <source>
        <dbReference type="Proteomes" id="UP000011815"/>
    </source>
</evidence>
<dbReference type="InterPro" id="IPR014777">
    <property type="entry name" value="4pyrrole_Mease_sub1"/>
</dbReference>
<proteinExistence type="inferred from homology"/>
<organism evidence="8 9">
    <name type="scientific">Blattabacterium cuenoti BPAA</name>
    <dbReference type="NCBI Taxonomy" id="1229512"/>
    <lineage>
        <taxon>Bacteria</taxon>
        <taxon>Pseudomonadati</taxon>
        <taxon>Bacteroidota</taxon>
        <taxon>Flavobacteriia</taxon>
        <taxon>Flavobacteriales</taxon>
        <taxon>Blattabacteriaceae</taxon>
        <taxon>Blattabacterium</taxon>
    </lineage>
</organism>
<dbReference type="GO" id="GO:0070677">
    <property type="term" value="F:rRNA (cytosine-2'-O-)-methyltransferase activity"/>
    <property type="evidence" value="ECO:0007669"/>
    <property type="project" value="UniProtKB-UniRule"/>
</dbReference>
<evidence type="ECO:0000256" key="1">
    <source>
        <dbReference type="ARBA" id="ARBA00022490"/>
    </source>
</evidence>
<dbReference type="EC" id="2.1.1.198" evidence="6"/>
<dbReference type="InterPro" id="IPR018063">
    <property type="entry name" value="SAM_MeTrfase_RsmI_CS"/>
</dbReference>
<dbReference type="EMBL" id="AP012548">
    <property type="protein sequence ID" value="BAM99627.1"/>
    <property type="molecule type" value="Genomic_DNA"/>
</dbReference>
<dbReference type="InterPro" id="IPR014776">
    <property type="entry name" value="4pyrrole_Mease_sub2"/>
</dbReference>
<dbReference type="Pfam" id="PF00590">
    <property type="entry name" value="TP_methylase"/>
    <property type="match status" value="1"/>
</dbReference>
<accession>M4ZSL7</accession>
<comment type="catalytic activity">
    <reaction evidence="6">
        <text>cytidine(1402) in 16S rRNA + S-adenosyl-L-methionine = 2'-O-methylcytidine(1402) in 16S rRNA + S-adenosyl-L-homocysteine + H(+)</text>
        <dbReference type="Rhea" id="RHEA:42924"/>
        <dbReference type="Rhea" id="RHEA-COMP:10285"/>
        <dbReference type="Rhea" id="RHEA-COMP:10286"/>
        <dbReference type="ChEBI" id="CHEBI:15378"/>
        <dbReference type="ChEBI" id="CHEBI:57856"/>
        <dbReference type="ChEBI" id="CHEBI:59789"/>
        <dbReference type="ChEBI" id="CHEBI:74495"/>
        <dbReference type="ChEBI" id="CHEBI:82748"/>
        <dbReference type="EC" id="2.1.1.198"/>
    </reaction>
</comment>
<dbReference type="InterPro" id="IPR000878">
    <property type="entry name" value="4pyrrol_Mease"/>
</dbReference>
<dbReference type="Gene3D" id="3.30.950.10">
    <property type="entry name" value="Methyltransferase, Cobalt-precorrin-4 Transmethylase, Domain 2"/>
    <property type="match status" value="1"/>
</dbReference>
<dbReference type="CDD" id="cd11648">
    <property type="entry name" value="RsmI"/>
    <property type="match status" value="1"/>
</dbReference>
<gene>
    <name evidence="6" type="primary">rsmI</name>
    <name evidence="8" type="ORF">BPAA_344</name>
</gene>
<keyword evidence="4 6" id="KW-0808">Transferase</keyword>
<keyword evidence="1 6" id="KW-0963">Cytoplasm</keyword>
<dbReference type="PANTHER" id="PTHR46111:SF1">
    <property type="entry name" value="RIBOSOMAL RNA SMALL SUBUNIT METHYLTRANSFERASE I"/>
    <property type="match status" value="1"/>
</dbReference>
<reference evidence="8 9" key="1">
    <citation type="journal article" date="2013" name="Biol. Lett.">
        <title>Maintenance of essential amino acid synthesis pathways in the Blattabacterium cuenoti symbiont of a wood-feeding cockroach.</title>
        <authorList>
            <person name="Tokuda G."/>
            <person name="Elbourne L.D.H."/>
            <person name="Kinjo Y."/>
            <person name="Saitoh S."/>
            <person name="Sabree Z."/>
            <person name="Hojo M."/>
            <person name="Yamada A."/>
            <person name="Hayashi Y."/>
            <person name="Shigenobu S."/>
            <person name="Bandi C."/>
            <person name="Paulsen I.T."/>
            <person name="Watanabe H."/>
            <person name="Lo N."/>
        </authorList>
    </citation>
    <scope>NUCLEOTIDE SEQUENCE [LARGE SCALE GENOMIC DNA]</scope>
    <source>
        <strain evidence="8 9">BPAA</strain>
    </source>
</reference>
<dbReference type="InterPro" id="IPR008189">
    <property type="entry name" value="rRNA_ssu_MeTfrase_I"/>
</dbReference>
<feature type="domain" description="Tetrapyrrole methylase" evidence="7">
    <location>
        <begin position="7"/>
        <end position="204"/>
    </location>
</feature>
<keyword evidence="2 6" id="KW-0698">rRNA processing</keyword>
<dbReference type="eggNOG" id="COG0313">
    <property type="taxonomic scope" value="Bacteria"/>
</dbReference>
<evidence type="ECO:0000256" key="5">
    <source>
        <dbReference type="ARBA" id="ARBA00022691"/>
    </source>
</evidence>
<dbReference type="KEGG" id="blp:BPAA_344"/>
<dbReference type="Gene3D" id="3.40.1010.10">
    <property type="entry name" value="Cobalt-precorrin-4 Transmethylase, Domain 1"/>
    <property type="match status" value="1"/>
</dbReference>
<dbReference type="HAMAP" id="MF_01877">
    <property type="entry name" value="16SrRNA_methyltr_I"/>
    <property type="match status" value="1"/>
</dbReference>
<dbReference type="FunFam" id="3.30.950.10:FF:000002">
    <property type="entry name" value="Ribosomal RNA small subunit methyltransferase I"/>
    <property type="match status" value="1"/>
</dbReference>
<evidence type="ECO:0000256" key="4">
    <source>
        <dbReference type="ARBA" id="ARBA00022679"/>
    </source>
</evidence>
<comment type="similarity">
    <text evidence="6">Belongs to the methyltransferase superfamily. RsmI family.</text>
</comment>
<dbReference type="PANTHER" id="PTHR46111">
    <property type="entry name" value="RIBOSOMAL RNA SMALL SUBUNIT METHYLTRANSFERASE I"/>
    <property type="match status" value="1"/>
</dbReference>
<evidence type="ECO:0000256" key="6">
    <source>
        <dbReference type="HAMAP-Rule" id="MF_01877"/>
    </source>
</evidence>
<evidence type="ECO:0000256" key="3">
    <source>
        <dbReference type="ARBA" id="ARBA00022603"/>
    </source>
</evidence>
<name>M4ZSL7_9FLAO</name>
<dbReference type="GO" id="GO:0005737">
    <property type="term" value="C:cytoplasm"/>
    <property type="evidence" value="ECO:0007669"/>
    <property type="project" value="UniProtKB-SubCell"/>
</dbReference>
<evidence type="ECO:0000259" key="7">
    <source>
        <dbReference type="Pfam" id="PF00590"/>
    </source>
</evidence>
<dbReference type="NCBIfam" id="TIGR00096">
    <property type="entry name" value="16S rRNA (cytidine(1402)-2'-O)-methyltransferase"/>
    <property type="match status" value="1"/>
</dbReference>
<keyword evidence="3 6" id="KW-0489">Methyltransferase</keyword>
<keyword evidence="5 6" id="KW-0949">S-adenosyl-L-methionine</keyword>
<dbReference type="AlphaFoldDB" id="M4ZSL7"/>
<sequence length="230" mass="26737">MFDILYMLYIVPTPIGNLEDFTFRSLRILKEVDLILVENYKVSKKLLDFYHIKNNINKYHIYNEHKIVPYLITKIKEGKKLALISNAGTPSISDPGFLLIRSCIKASIYIECLPGPTAFVPALVCSGISTNEFTFIGFLPKKKRKIKLENLSKENRTVILYESPHRLLQTLNDIKYFFGSKRNIAICKEISKYFQNISRGNIEKMILYYKNIKKILGEYTIIIEKVLKKN</sequence>
<protein>
    <recommendedName>
        <fullName evidence="6">Ribosomal RNA small subunit methyltransferase I</fullName>
        <ecNumber evidence="6">2.1.1.198</ecNumber>
    </recommendedName>
    <alternativeName>
        <fullName evidence="6">16S rRNA 2'-O-ribose C1402 methyltransferase</fullName>
    </alternativeName>
    <alternativeName>
        <fullName evidence="6">rRNA (cytidine-2'-O-)-methyltransferase RsmI</fullName>
    </alternativeName>
</protein>